<dbReference type="EMBL" id="BAAAET010000001">
    <property type="protein sequence ID" value="GAA0685391.1"/>
    <property type="molecule type" value="Genomic_DNA"/>
</dbReference>
<organism evidence="1 2">
    <name type="scientific">Marinobacterium maritimum</name>
    <dbReference type="NCBI Taxonomy" id="500162"/>
    <lineage>
        <taxon>Bacteria</taxon>
        <taxon>Pseudomonadati</taxon>
        <taxon>Pseudomonadota</taxon>
        <taxon>Gammaproteobacteria</taxon>
        <taxon>Oceanospirillales</taxon>
        <taxon>Oceanospirillaceae</taxon>
        <taxon>Marinobacterium</taxon>
    </lineage>
</organism>
<comment type="caution">
    <text evidence="1">The sequence shown here is derived from an EMBL/GenBank/DDBJ whole genome shotgun (WGS) entry which is preliminary data.</text>
</comment>
<protein>
    <submittedName>
        <fullName evidence="1">Uncharacterized protein</fullName>
    </submittedName>
</protein>
<dbReference type="Proteomes" id="UP001499915">
    <property type="component" value="Unassembled WGS sequence"/>
</dbReference>
<sequence length="63" mass="7043">MYPGVPDDGFVASEDIPAEHAKVFQEPWKDKPLATTKEFDQAVTRLPSNGKSLVELIEEVSKR</sequence>
<accession>A0ABP3T9J3</accession>
<name>A0ABP3T9J3_9GAMM</name>
<reference evidence="2" key="1">
    <citation type="journal article" date="2019" name="Int. J. Syst. Evol. Microbiol.">
        <title>The Global Catalogue of Microorganisms (GCM) 10K type strain sequencing project: providing services to taxonomists for standard genome sequencing and annotation.</title>
        <authorList>
            <consortium name="The Broad Institute Genomics Platform"/>
            <consortium name="The Broad Institute Genome Sequencing Center for Infectious Disease"/>
            <person name="Wu L."/>
            <person name="Ma J."/>
        </authorList>
    </citation>
    <scope>NUCLEOTIDE SEQUENCE [LARGE SCALE GENOMIC DNA]</scope>
    <source>
        <strain evidence="2">JCM 15134</strain>
    </source>
</reference>
<evidence type="ECO:0000313" key="1">
    <source>
        <dbReference type="EMBL" id="GAA0685391.1"/>
    </source>
</evidence>
<evidence type="ECO:0000313" key="2">
    <source>
        <dbReference type="Proteomes" id="UP001499915"/>
    </source>
</evidence>
<gene>
    <name evidence="1" type="ORF">GCM10009104_08710</name>
</gene>
<proteinExistence type="predicted"/>
<keyword evidence="2" id="KW-1185">Reference proteome</keyword>